<dbReference type="SMART" id="SM00332">
    <property type="entry name" value="PP2Cc"/>
    <property type="match status" value="1"/>
</dbReference>
<dbReference type="SUPFAM" id="SSF81606">
    <property type="entry name" value="PP2C-like"/>
    <property type="match status" value="1"/>
</dbReference>
<keyword evidence="3" id="KW-1185">Reference proteome</keyword>
<dbReference type="EC" id="3.1.3.16" evidence="2"/>
<dbReference type="EMBL" id="QFGA01000002">
    <property type="protein sequence ID" value="TEB05735.1"/>
    <property type="molecule type" value="Genomic_DNA"/>
</dbReference>
<dbReference type="Proteomes" id="UP000298324">
    <property type="component" value="Unassembled WGS sequence"/>
</dbReference>
<dbReference type="InterPro" id="IPR001932">
    <property type="entry name" value="PPM-type_phosphatase-like_dom"/>
</dbReference>
<name>A0A4Y7R9U9_9FIRM</name>
<dbReference type="CDD" id="cd00143">
    <property type="entry name" value="PP2Cc"/>
    <property type="match status" value="1"/>
</dbReference>
<evidence type="ECO:0000259" key="1">
    <source>
        <dbReference type="PROSITE" id="PS51746"/>
    </source>
</evidence>
<keyword evidence="2" id="KW-0378">Hydrolase</keyword>
<dbReference type="RefSeq" id="WP_190258482.1">
    <property type="nucleotide sequence ID" value="NZ_QFGA01000002.1"/>
</dbReference>
<feature type="domain" description="PPM-type phosphatase" evidence="1">
    <location>
        <begin position="2"/>
        <end position="237"/>
    </location>
</feature>
<dbReference type="AlphaFoldDB" id="A0A4Y7R9U9"/>
<proteinExistence type="predicted"/>
<dbReference type="Gene3D" id="3.60.40.10">
    <property type="entry name" value="PPM-type phosphatase domain"/>
    <property type="match status" value="1"/>
</dbReference>
<dbReference type="PROSITE" id="PS51746">
    <property type="entry name" value="PPM_2"/>
    <property type="match status" value="1"/>
</dbReference>
<dbReference type="SMART" id="SM00331">
    <property type="entry name" value="PP2C_SIG"/>
    <property type="match status" value="1"/>
</dbReference>
<dbReference type="PANTHER" id="PTHR47992">
    <property type="entry name" value="PROTEIN PHOSPHATASE"/>
    <property type="match status" value="1"/>
</dbReference>
<dbReference type="NCBIfam" id="NF033484">
    <property type="entry name" value="Stp1_PP2C_phos"/>
    <property type="match status" value="1"/>
</dbReference>
<protein>
    <submittedName>
        <fullName evidence="2">Serine/threonine phosphatase stp</fullName>
        <ecNumber evidence="2">3.1.3.16</ecNumber>
    </submittedName>
</protein>
<sequence length="237" mass="25630">MRWAQLTDRGLVRSLNEDSLCVSPEIGLFAVADGMGGHLAGEVASATALQMLEQDLGKRLQNGEFPQHALVNAVQGANRKIFELAGSNQQWAGMGTTLTACLKREEVIYIAQVGDSRAYLLREGRIAQLTEDHSLVRELVKNGGLTEEQALQHPQRNVLTRALGTAPSLTVDLYLHKVGPGDLLLLCTDGLTGHLRPEEIMFTVRTSPNLDTAARVLVDKALGAGGKDNITVILLEM</sequence>
<comment type="caution">
    <text evidence="2">The sequence shown here is derived from an EMBL/GenBank/DDBJ whole genome shotgun (WGS) entry which is preliminary data.</text>
</comment>
<reference evidence="2 3" key="1">
    <citation type="journal article" date="2018" name="Environ. Microbiol.">
        <title>Novel energy conservation strategies and behaviour of Pelotomaculum schinkii driving syntrophic propionate catabolism.</title>
        <authorList>
            <person name="Hidalgo-Ahumada C.A.P."/>
            <person name="Nobu M.K."/>
            <person name="Narihiro T."/>
            <person name="Tamaki H."/>
            <person name="Liu W.T."/>
            <person name="Kamagata Y."/>
            <person name="Stams A.J.M."/>
            <person name="Imachi H."/>
            <person name="Sousa D.Z."/>
        </authorList>
    </citation>
    <scope>NUCLEOTIDE SEQUENCE [LARGE SCALE GENOMIC DNA]</scope>
    <source>
        <strain evidence="2 3">HH</strain>
    </source>
</reference>
<accession>A0A4Y7R9U9</accession>
<gene>
    <name evidence="2" type="primary">stp_2</name>
    <name evidence="2" type="ORF">Psch_02776</name>
</gene>
<dbReference type="InterPro" id="IPR036457">
    <property type="entry name" value="PPM-type-like_dom_sf"/>
</dbReference>
<organism evidence="2 3">
    <name type="scientific">Pelotomaculum schinkii</name>
    <dbReference type="NCBI Taxonomy" id="78350"/>
    <lineage>
        <taxon>Bacteria</taxon>
        <taxon>Bacillati</taxon>
        <taxon>Bacillota</taxon>
        <taxon>Clostridia</taxon>
        <taxon>Eubacteriales</taxon>
        <taxon>Desulfotomaculaceae</taxon>
        <taxon>Pelotomaculum</taxon>
    </lineage>
</organism>
<evidence type="ECO:0000313" key="3">
    <source>
        <dbReference type="Proteomes" id="UP000298324"/>
    </source>
</evidence>
<dbReference type="Pfam" id="PF00481">
    <property type="entry name" value="PP2C"/>
    <property type="match status" value="1"/>
</dbReference>
<dbReference type="GO" id="GO:0004722">
    <property type="term" value="F:protein serine/threonine phosphatase activity"/>
    <property type="evidence" value="ECO:0007669"/>
    <property type="project" value="UniProtKB-EC"/>
</dbReference>
<dbReference type="InterPro" id="IPR015655">
    <property type="entry name" value="PP2C"/>
</dbReference>
<evidence type="ECO:0000313" key="2">
    <source>
        <dbReference type="EMBL" id="TEB05735.1"/>
    </source>
</evidence>